<organism evidence="1 2">
    <name type="scientific">Yoonia phaeophyticola</name>
    <dbReference type="NCBI Taxonomy" id="3137369"/>
    <lineage>
        <taxon>Bacteria</taxon>
        <taxon>Pseudomonadati</taxon>
        <taxon>Pseudomonadota</taxon>
        <taxon>Alphaproteobacteria</taxon>
        <taxon>Rhodobacterales</taxon>
        <taxon>Paracoccaceae</taxon>
        <taxon>Yoonia</taxon>
    </lineage>
</organism>
<evidence type="ECO:0008006" key="3">
    <source>
        <dbReference type="Google" id="ProtNLM"/>
    </source>
</evidence>
<dbReference type="Gene3D" id="1.20.58.300">
    <property type="entry name" value="FlgN-like"/>
    <property type="match status" value="1"/>
</dbReference>
<evidence type="ECO:0000313" key="2">
    <source>
        <dbReference type="Proteomes" id="UP001440612"/>
    </source>
</evidence>
<sequence length="113" mass="12163">MPDHVSGKMIELLDRERSAIRTADFDALGAISDEKVALFDSLATSGASRQNLAQIKRKVDENQTLLSAAISGVAAAQDRLSAVRHVREGLSIYDKSGQMAKVPTTRPGLEKKA</sequence>
<dbReference type="EMBL" id="CP150951">
    <property type="protein sequence ID" value="WZC49398.1"/>
    <property type="molecule type" value="Genomic_DNA"/>
</dbReference>
<proteinExistence type="predicted"/>
<keyword evidence="2" id="KW-1185">Reference proteome</keyword>
<dbReference type="Proteomes" id="UP001440612">
    <property type="component" value="Chromosome"/>
</dbReference>
<protein>
    <recommendedName>
        <fullName evidence="3">FlgN protein</fullName>
    </recommendedName>
</protein>
<reference evidence="2" key="1">
    <citation type="submission" date="2024-04" db="EMBL/GenBank/DDBJ databases">
        <title>Phylogenomic analyses of a clade within the roseobacter group suggest taxonomic reassignments of species of the genera Aestuariivita, Citreicella, Loktanella, Nautella, Pelagibaca, Ruegeria, Thalassobius, Thiobacimonas and Tropicibacter, and the proposal o.</title>
        <authorList>
            <person name="Jeon C.O."/>
        </authorList>
    </citation>
    <scope>NUCLEOTIDE SEQUENCE [LARGE SCALE GENOMIC DNA]</scope>
    <source>
        <strain evidence="2">BS5-3</strain>
    </source>
</reference>
<dbReference type="SUPFAM" id="SSF140566">
    <property type="entry name" value="FlgN-like"/>
    <property type="match status" value="1"/>
</dbReference>
<dbReference type="InterPro" id="IPR036679">
    <property type="entry name" value="FlgN-like_sf"/>
</dbReference>
<accession>A0ABZ2V5Y4</accession>
<evidence type="ECO:0000313" key="1">
    <source>
        <dbReference type="EMBL" id="WZC49398.1"/>
    </source>
</evidence>
<name>A0ABZ2V5Y4_9RHOB</name>
<gene>
    <name evidence="1" type="ORF">AABB29_01695</name>
</gene>
<dbReference type="RefSeq" id="WP_341367508.1">
    <property type="nucleotide sequence ID" value="NZ_CP150951.2"/>
</dbReference>